<dbReference type="Pfam" id="PF07583">
    <property type="entry name" value="PSCyt2"/>
    <property type="match status" value="1"/>
</dbReference>
<gene>
    <name evidence="6" type="ORF">V22_02140</name>
</gene>
<evidence type="ECO:0000256" key="1">
    <source>
        <dbReference type="SAM" id="MobiDB-lite"/>
    </source>
</evidence>
<dbReference type="EMBL" id="CP036316">
    <property type="protein sequence ID" value="QDT63015.1"/>
    <property type="molecule type" value="Genomic_DNA"/>
</dbReference>
<protein>
    <submittedName>
        <fullName evidence="6">Planctomycete cytochrome C</fullName>
    </submittedName>
</protein>
<dbReference type="RefSeq" id="WP_145258996.1">
    <property type="nucleotide sequence ID" value="NZ_CP036316.1"/>
</dbReference>
<dbReference type="SUPFAM" id="SSF46626">
    <property type="entry name" value="Cytochrome c"/>
    <property type="match status" value="1"/>
</dbReference>
<reference evidence="6 7" key="1">
    <citation type="submission" date="2019-02" db="EMBL/GenBank/DDBJ databases">
        <title>Deep-cultivation of Planctomycetes and their phenomic and genomic characterization uncovers novel biology.</title>
        <authorList>
            <person name="Wiegand S."/>
            <person name="Jogler M."/>
            <person name="Boedeker C."/>
            <person name="Pinto D."/>
            <person name="Vollmers J."/>
            <person name="Rivas-Marin E."/>
            <person name="Kohn T."/>
            <person name="Peeters S.H."/>
            <person name="Heuer A."/>
            <person name="Rast P."/>
            <person name="Oberbeckmann S."/>
            <person name="Bunk B."/>
            <person name="Jeske O."/>
            <person name="Meyerdierks A."/>
            <person name="Storesund J.E."/>
            <person name="Kallscheuer N."/>
            <person name="Luecker S."/>
            <person name="Lage O.M."/>
            <person name="Pohl T."/>
            <person name="Merkel B.J."/>
            <person name="Hornburger P."/>
            <person name="Mueller R.-W."/>
            <person name="Bruemmer F."/>
            <person name="Labrenz M."/>
            <person name="Spormann A.M."/>
            <person name="Op den Camp H."/>
            <person name="Overmann J."/>
            <person name="Amann R."/>
            <person name="Jetten M.S.M."/>
            <person name="Mascher T."/>
            <person name="Medema M.H."/>
            <person name="Devos D.P."/>
            <person name="Kaster A.-K."/>
            <person name="Ovreas L."/>
            <person name="Rohde M."/>
            <person name="Galperin M.Y."/>
            <person name="Jogler C."/>
        </authorList>
    </citation>
    <scope>NUCLEOTIDE SEQUENCE [LARGE SCALE GENOMIC DNA]</scope>
    <source>
        <strain evidence="6 7">V22</strain>
    </source>
</reference>
<evidence type="ECO:0000259" key="3">
    <source>
        <dbReference type="Pfam" id="PF07583"/>
    </source>
</evidence>
<dbReference type="InterPro" id="IPR022655">
    <property type="entry name" value="DUF1553"/>
</dbReference>
<dbReference type="InterPro" id="IPR011429">
    <property type="entry name" value="Cyt_c_Planctomycete-type"/>
</dbReference>
<keyword evidence="7" id="KW-1185">Reference proteome</keyword>
<evidence type="ECO:0000259" key="5">
    <source>
        <dbReference type="Pfam" id="PF07635"/>
    </source>
</evidence>
<evidence type="ECO:0000259" key="4">
    <source>
        <dbReference type="Pfam" id="PF07587"/>
    </source>
</evidence>
<dbReference type="OrthoDB" id="127107at2"/>
<organism evidence="6 7">
    <name type="scientific">Calycomorphotria hydatis</name>
    <dbReference type="NCBI Taxonomy" id="2528027"/>
    <lineage>
        <taxon>Bacteria</taxon>
        <taxon>Pseudomonadati</taxon>
        <taxon>Planctomycetota</taxon>
        <taxon>Planctomycetia</taxon>
        <taxon>Planctomycetales</taxon>
        <taxon>Planctomycetaceae</taxon>
        <taxon>Calycomorphotria</taxon>
    </lineage>
</organism>
<feature type="domain" description="DUF1549" evidence="3">
    <location>
        <begin position="149"/>
        <end position="354"/>
    </location>
</feature>
<dbReference type="GO" id="GO:0009055">
    <property type="term" value="F:electron transfer activity"/>
    <property type="evidence" value="ECO:0007669"/>
    <property type="project" value="InterPro"/>
</dbReference>
<dbReference type="AlphaFoldDB" id="A0A517T3R5"/>
<evidence type="ECO:0000256" key="2">
    <source>
        <dbReference type="SAM" id="SignalP"/>
    </source>
</evidence>
<dbReference type="InterPro" id="IPR011444">
    <property type="entry name" value="DUF1549"/>
</dbReference>
<feature type="signal peptide" evidence="2">
    <location>
        <begin position="1"/>
        <end position="25"/>
    </location>
</feature>
<evidence type="ECO:0000313" key="7">
    <source>
        <dbReference type="Proteomes" id="UP000319976"/>
    </source>
</evidence>
<dbReference type="Pfam" id="PF07587">
    <property type="entry name" value="PSD1"/>
    <property type="match status" value="1"/>
</dbReference>
<dbReference type="Pfam" id="PF07635">
    <property type="entry name" value="PSCyt1"/>
    <property type="match status" value="1"/>
</dbReference>
<dbReference type="Proteomes" id="UP000319976">
    <property type="component" value="Chromosome"/>
</dbReference>
<dbReference type="PANTHER" id="PTHR35889">
    <property type="entry name" value="CYCLOINULO-OLIGOSACCHARIDE FRUCTANOTRANSFERASE-RELATED"/>
    <property type="match status" value="1"/>
</dbReference>
<feature type="domain" description="Cytochrome C Planctomycete-type" evidence="5">
    <location>
        <begin position="43"/>
        <end position="98"/>
    </location>
</feature>
<feature type="chain" id="PRO_5021987358" evidence="2">
    <location>
        <begin position="26"/>
        <end position="1024"/>
    </location>
</feature>
<sequence length="1024" mass="115279" precursor="true">MLRAAWTRSALFLLIGIALSATARADEMVSFRQRVQPILSSNCFACHGPDEETREADLRLDIRQEAIDYGAIVPGEPDESSLVERIFEEDPDLVMPPPASNHTLTAEEKQIFRDWVSQGAEYEAHWAFVKPDDPELPDVSQSDWPRNGIDQFILHKLEQAGLSTSLEADPYTLVRRVYLDLTGLPPTPEEADAFVNSDDPKAYEKLVDQLLASPRYGERWARLWLDLARYADSNGYEKDRERSIWPYRDWVINALNADMPYDQFTIEQLAGDMLPNPSPDQLIATGFHRNTMLNEEGGIDPQEFRYYAVVDRVATTGTVWLGLTTGCAQCHTHKYDPITHTDYYRLMALLNNADEPEYRVPDEAIIARQQEAEQQIAQQVDELAKQFPPVEGEGPEEERRKQNLEQKYGEWLSQVEQEAVPWNVIEPTELSTNLPRLEVLEDGSIFSTGDITKRDLFRLKFDLSGITEPITAFRMEAISDHRLPSGGPGRTFYADAAGQHGRFYLSEVDVFVDGEQRKISDSSVNAGSPYRKKKDPKNKDEPNIPIVADGDGSSIWYGKGAGEESRLVLNLAEPIEPGNDSLEITMLSERHFACSLGRFRWSYTTATGEVAVSNLPVSLQPVLLKDVANRTAEENDQLKRIYLNQTPELAEARKELDQLRRRKPKLPVTLVMEERPADNPRVTHRHHRGEYLSTREVVGPGIPAMFVSPTDSASLHQPANRLELAKWLVSDDNPLAARAAVNRAWRAFFGKGIVATSGDFGTQSEPPSHPELLDWLASQFKENGWSFKKLHRLIVTSSTYRQSSQATPELLAKDNENRLLARGPRFRVDAEMVRDIMLKSSGLLSTKMGGPGVRPPQPESVSQAGYGKRKWVVSKGEDKYRRSIYTFMRRTTPFAAYQVFDAPTGETCTARRDRSNTPLQALTLLNDAMYMEMAKALAPQGEDIVNQSTNDLATSIFRRVLTRQPTEIEVTKLGEFYESQLDRLNNGELTATEVSGEESATNERAAAIMLARAVMNLDEAITKE</sequence>
<proteinExistence type="predicted"/>
<feature type="region of interest" description="Disordered" evidence="1">
    <location>
        <begin position="520"/>
        <end position="545"/>
    </location>
</feature>
<dbReference type="GO" id="GO:0020037">
    <property type="term" value="F:heme binding"/>
    <property type="evidence" value="ECO:0007669"/>
    <property type="project" value="InterPro"/>
</dbReference>
<feature type="domain" description="DUF1553" evidence="4">
    <location>
        <begin position="720"/>
        <end position="976"/>
    </location>
</feature>
<evidence type="ECO:0000313" key="6">
    <source>
        <dbReference type="EMBL" id="QDT63015.1"/>
    </source>
</evidence>
<dbReference type="InterPro" id="IPR036909">
    <property type="entry name" value="Cyt_c-like_dom_sf"/>
</dbReference>
<keyword evidence="2" id="KW-0732">Signal</keyword>
<dbReference type="KEGG" id="chya:V22_02140"/>
<dbReference type="PANTHER" id="PTHR35889:SF3">
    <property type="entry name" value="F-BOX DOMAIN-CONTAINING PROTEIN"/>
    <property type="match status" value="1"/>
</dbReference>
<name>A0A517T3R5_9PLAN</name>
<accession>A0A517T3R5</accession>